<dbReference type="Pfam" id="PF08486">
    <property type="entry name" value="SpoIID"/>
    <property type="match status" value="1"/>
</dbReference>
<dbReference type="EMBL" id="NIBG01000001">
    <property type="protein sequence ID" value="PAB60887.1"/>
    <property type="molecule type" value="Genomic_DNA"/>
</dbReference>
<feature type="domain" description="Sporulation stage II protein D amidase enhancer LytB N-terminal" evidence="1">
    <location>
        <begin position="123"/>
        <end position="214"/>
    </location>
</feature>
<proteinExistence type="predicted"/>
<evidence type="ECO:0000313" key="3">
    <source>
        <dbReference type="Proteomes" id="UP000216024"/>
    </source>
</evidence>
<dbReference type="InterPro" id="IPR013693">
    <property type="entry name" value="SpoIID/LytB_N"/>
</dbReference>
<evidence type="ECO:0000259" key="1">
    <source>
        <dbReference type="Pfam" id="PF08486"/>
    </source>
</evidence>
<name>A0A267MN76_9FIRM</name>
<dbReference type="InterPro" id="IPR051922">
    <property type="entry name" value="Bact_Sporulation_Assoc"/>
</dbReference>
<dbReference type="GO" id="GO:0030435">
    <property type="term" value="P:sporulation resulting in formation of a cellular spore"/>
    <property type="evidence" value="ECO:0007669"/>
    <property type="project" value="InterPro"/>
</dbReference>
<protein>
    <recommendedName>
        <fullName evidence="1">Sporulation stage II protein D amidase enhancer LytB N-terminal domain-containing protein</fullName>
    </recommendedName>
</protein>
<dbReference type="NCBIfam" id="TIGR02669">
    <property type="entry name" value="SpoIID_LytB"/>
    <property type="match status" value="1"/>
</dbReference>
<dbReference type="AlphaFoldDB" id="A0A267MN76"/>
<dbReference type="RefSeq" id="WP_141228291.1">
    <property type="nucleotide sequence ID" value="NZ_NIBG01000001.1"/>
</dbReference>
<dbReference type="InterPro" id="IPR013486">
    <property type="entry name" value="SpoIID/LytB"/>
</dbReference>
<dbReference type="PANTHER" id="PTHR30032:SF4">
    <property type="entry name" value="AMIDASE ENHANCER"/>
    <property type="match status" value="1"/>
</dbReference>
<organism evidence="2 3">
    <name type="scientific">Anaeromicrobium sediminis</name>
    <dbReference type="NCBI Taxonomy" id="1478221"/>
    <lineage>
        <taxon>Bacteria</taxon>
        <taxon>Bacillati</taxon>
        <taxon>Bacillota</taxon>
        <taxon>Clostridia</taxon>
        <taxon>Peptostreptococcales</taxon>
        <taxon>Thermotaleaceae</taxon>
        <taxon>Anaeromicrobium</taxon>
    </lineage>
</organism>
<reference evidence="2 3" key="1">
    <citation type="submission" date="2017-06" db="EMBL/GenBank/DDBJ databases">
        <title>Draft genome sequence of anaerobic fermentative bacterium Anaeromicrobium sediminis DY2726D isolated from West Pacific Ocean sediments.</title>
        <authorList>
            <person name="Zeng X."/>
        </authorList>
    </citation>
    <scope>NUCLEOTIDE SEQUENCE [LARGE SCALE GENOMIC DNA]</scope>
    <source>
        <strain evidence="2 3">DY2726D</strain>
    </source>
</reference>
<gene>
    <name evidence="2" type="ORF">CCE28_00190</name>
</gene>
<comment type="caution">
    <text evidence="2">The sequence shown here is derived from an EMBL/GenBank/DDBJ whole genome shotgun (WGS) entry which is preliminary data.</text>
</comment>
<accession>A0A267MN76</accession>
<dbReference type="PANTHER" id="PTHR30032">
    <property type="entry name" value="N-ACETYLMURAMOYL-L-ALANINE AMIDASE-RELATED"/>
    <property type="match status" value="1"/>
</dbReference>
<dbReference type="GO" id="GO:0030288">
    <property type="term" value="C:outer membrane-bounded periplasmic space"/>
    <property type="evidence" value="ECO:0007669"/>
    <property type="project" value="TreeGrafter"/>
</dbReference>
<dbReference type="Proteomes" id="UP000216024">
    <property type="component" value="Unassembled WGS sequence"/>
</dbReference>
<keyword evidence="3" id="KW-1185">Reference proteome</keyword>
<sequence length="437" mass="49602">MKKFMGLCVIIIFIVTNTFFASGQVQIPATVKVGIIFGSNEIDNIKLEGDSKITIVKDGNIIDEGSIFILKKDTGNTLKVTNKNGNEILKYDVKKDKISFKGEKIIKVNGQSYRGNIIVDRYYNSDLTIINELEIDEYLYGVLPKEISGSWPMEAQKAQAVAARNFTLVKLGSHRGLGFDLCDTTHCQVYGGFSVENSQSNRAIDETKDQTLTYNREPISAYYHSNSGGKTENMENVWSAKVEYIRSVEDPYSIGAPNDSWEKVYSKNEIEDILNNGENYVGELKSIKIKTRAESGRVTELEIIGDKDEIILQKDKIRKVFGYNNIKSTWFNIKHDGDMNKIALQQPYEDPKNVNMEKVYVISDEKTVKVKDELYIYNGETKGKVDFQNVSGDYLFVGRGWGHGLGMSQWGAKKMAEEGFSYEEILMFYYKNTLLER</sequence>
<dbReference type="OrthoDB" id="9794671at2"/>
<evidence type="ECO:0000313" key="2">
    <source>
        <dbReference type="EMBL" id="PAB60887.1"/>
    </source>
</evidence>